<sequence>MKGSMDFIRSDNESSHIIDCSKLEPADIILTGNDSIPSVGIKLLYNSKYSHVSIHAGGGYVIEAVTSKGVHVTHVRKIMQEELTSLKILRPTLKSSTKEKVSQYAIKFIGETYGWRQIAAKAKILKPSERSKICSELVARSFSEAHANFFGKKKAADVVPKDFENSPDFTDVTQELIRKMKVSQSEVLIPLNEISIIQHCDFIGHRQLEDDILNSIITETNRIKNWRTPNSFIGFFKQLELSSYDNREACEQLDKHFDMLTMEYQESLFLNVTPNGMLGELGLDGLFNYVYEKIYHNGIIGMIDLKNNDVKEELELFYKDAVLGQRWLKTYNQSLRNYFTDLEEALPQYAFPKIMTQWIGHNIEMNEQIIAGIYDLFPKTIID</sequence>
<dbReference type="SUPFAM" id="SSF54001">
    <property type="entry name" value="Cysteine proteinases"/>
    <property type="match status" value="1"/>
</dbReference>
<reference evidence="1 2" key="1">
    <citation type="submission" date="2019-05" db="EMBL/GenBank/DDBJ databases">
        <title>Genome sequences of Thalassotalea litorea 1K03283.</title>
        <authorList>
            <person name="Zhang D."/>
        </authorList>
    </citation>
    <scope>NUCLEOTIDE SEQUENCE [LARGE SCALE GENOMIC DNA]</scope>
    <source>
        <strain evidence="1 2">MCCC 1K03283</strain>
    </source>
</reference>
<dbReference type="EMBL" id="VCBC01000018">
    <property type="protein sequence ID" value="TLU61226.1"/>
    <property type="molecule type" value="Genomic_DNA"/>
</dbReference>
<dbReference type="Proteomes" id="UP000307790">
    <property type="component" value="Unassembled WGS sequence"/>
</dbReference>
<name>A0A5R9ICB7_9GAMM</name>
<dbReference type="Gene3D" id="3.90.1720.10">
    <property type="entry name" value="endopeptidase domain like (from Nostoc punctiforme)"/>
    <property type="match status" value="1"/>
</dbReference>
<dbReference type="Pfam" id="PF05708">
    <property type="entry name" value="Peptidase_C92"/>
    <property type="match status" value="1"/>
</dbReference>
<keyword evidence="2" id="KW-1185">Reference proteome</keyword>
<dbReference type="InterPro" id="IPR024453">
    <property type="entry name" value="Peptidase_C92"/>
</dbReference>
<gene>
    <name evidence="1" type="ORF">FE810_15505</name>
</gene>
<proteinExistence type="predicted"/>
<evidence type="ECO:0000313" key="1">
    <source>
        <dbReference type="EMBL" id="TLU61226.1"/>
    </source>
</evidence>
<accession>A0A5R9ICB7</accession>
<dbReference type="OrthoDB" id="7843671at2"/>
<dbReference type="AlphaFoldDB" id="A0A5R9ICB7"/>
<protein>
    <submittedName>
        <fullName evidence="1">Uncharacterized protein</fullName>
    </submittedName>
</protein>
<organism evidence="1 2">
    <name type="scientific">Thalassotalea litorea</name>
    <dbReference type="NCBI Taxonomy" id="2020715"/>
    <lineage>
        <taxon>Bacteria</taxon>
        <taxon>Pseudomonadati</taxon>
        <taxon>Pseudomonadota</taxon>
        <taxon>Gammaproteobacteria</taxon>
        <taxon>Alteromonadales</taxon>
        <taxon>Colwelliaceae</taxon>
        <taxon>Thalassotalea</taxon>
    </lineage>
</organism>
<evidence type="ECO:0000313" key="2">
    <source>
        <dbReference type="Proteomes" id="UP000307790"/>
    </source>
</evidence>
<comment type="caution">
    <text evidence="1">The sequence shown here is derived from an EMBL/GenBank/DDBJ whole genome shotgun (WGS) entry which is preliminary data.</text>
</comment>
<dbReference type="InterPro" id="IPR038765">
    <property type="entry name" value="Papain-like_cys_pep_sf"/>
</dbReference>